<dbReference type="Gene3D" id="3.30.40.100">
    <property type="match status" value="1"/>
</dbReference>
<feature type="compositionally biased region" description="Polar residues" evidence="4">
    <location>
        <begin position="680"/>
        <end position="695"/>
    </location>
</feature>
<feature type="compositionally biased region" description="Polar residues" evidence="4">
    <location>
        <begin position="309"/>
        <end position="319"/>
    </location>
</feature>
<feature type="compositionally biased region" description="Basic and acidic residues" evidence="4">
    <location>
        <begin position="572"/>
        <end position="584"/>
    </location>
</feature>
<feature type="compositionally biased region" description="Basic and acidic residues" evidence="4">
    <location>
        <begin position="421"/>
        <end position="432"/>
    </location>
</feature>
<proteinExistence type="predicted"/>
<feature type="region of interest" description="Disordered" evidence="4">
    <location>
        <begin position="730"/>
        <end position="778"/>
    </location>
</feature>
<dbReference type="InterPro" id="IPR011124">
    <property type="entry name" value="Znf_CW"/>
</dbReference>
<accession>A0AAW2SB37</accession>
<feature type="compositionally biased region" description="Basic and acidic residues" evidence="4">
    <location>
        <begin position="320"/>
        <end position="331"/>
    </location>
</feature>
<feature type="region of interest" description="Disordered" evidence="4">
    <location>
        <begin position="163"/>
        <end position="436"/>
    </location>
</feature>
<evidence type="ECO:0000256" key="3">
    <source>
        <dbReference type="ARBA" id="ARBA00022833"/>
    </source>
</evidence>
<feature type="compositionally biased region" description="Basic and acidic residues" evidence="4">
    <location>
        <begin position="528"/>
        <end position="539"/>
    </location>
</feature>
<dbReference type="Pfam" id="PF07496">
    <property type="entry name" value="zf-CW"/>
    <property type="match status" value="1"/>
</dbReference>
<feature type="compositionally biased region" description="Polar residues" evidence="4">
    <location>
        <begin position="367"/>
        <end position="379"/>
    </location>
</feature>
<feature type="compositionally biased region" description="Basic and acidic residues" evidence="4">
    <location>
        <begin position="605"/>
        <end position="642"/>
    </location>
</feature>
<dbReference type="GO" id="GO:0008270">
    <property type="term" value="F:zinc ion binding"/>
    <property type="evidence" value="ECO:0007669"/>
    <property type="project" value="UniProtKB-KW"/>
</dbReference>
<dbReference type="PANTHER" id="PTHR46524:SF7">
    <property type="entry name" value="CW-TYPE ZINC FINGER"/>
    <property type="match status" value="1"/>
</dbReference>
<evidence type="ECO:0000256" key="1">
    <source>
        <dbReference type="ARBA" id="ARBA00022723"/>
    </source>
</evidence>
<reference evidence="6" key="2">
    <citation type="journal article" date="2024" name="Plant">
        <title>Genomic evolution and insights into agronomic trait innovations of Sesamum species.</title>
        <authorList>
            <person name="Miao H."/>
            <person name="Wang L."/>
            <person name="Qu L."/>
            <person name="Liu H."/>
            <person name="Sun Y."/>
            <person name="Le M."/>
            <person name="Wang Q."/>
            <person name="Wei S."/>
            <person name="Zheng Y."/>
            <person name="Lin W."/>
            <person name="Duan Y."/>
            <person name="Cao H."/>
            <person name="Xiong S."/>
            <person name="Wang X."/>
            <person name="Wei L."/>
            <person name="Li C."/>
            <person name="Ma Q."/>
            <person name="Ju M."/>
            <person name="Zhao R."/>
            <person name="Li G."/>
            <person name="Mu C."/>
            <person name="Tian Q."/>
            <person name="Mei H."/>
            <person name="Zhang T."/>
            <person name="Gao T."/>
            <person name="Zhang H."/>
        </authorList>
    </citation>
    <scope>NUCLEOTIDE SEQUENCE</scope>
    <source>
        <strain evidence="6">KEN8</strain>
    </source>
</reference>
<feature type="compositionally biased region" description="Basic and acidic residues" evidence="4">
    <location>
        <begin position="17"/>
        <end position="36"/>
    </location>
</feature>
<evidence type="ECO:0000256" key="4">
    <source>
        <dbReference type="SAM" id="MobiDB-lite"/>
    </source>
</evidence>
<feature type="domain" description="CW-type" evidence="5">
    <location>
        <begin position="67"/>
        <end position="120"/>
    </location>
</feature>
<keyword evidence="2" id="KW-0863">Zinc-finger</keyword>
<protein>
    <recommendedName>
        <fullName evidence="5">CW-type domain-containing protein</fullName>
    </recommendedName>
</protein>
<feature type="compositionally biased region" description="Polar residues" evidence="4">
    <location>
        <begin position="188"/>
        <end position="214"/>
    </location>
</feature>
<feature type="region of interest" description="Disordered" evidence="4">
    <location>
        <begin position="665"/>
        <end position="697"/>
    </location>
</feature>
<feature type="compositionally biased region" description="Basic and acidic residues" evidence="4">
    <location>
        <begin position="666"/>
        <end position="678"/>
    </location>
</feature>
<feature type="compositionally biased region" description="Basic and acidic residues" evidence="4">
    <location>
        <begin position="761"/>
        <end position="776"/>
    </location>
</feature>
<feature type="compositionally biased region" description="Basic and acidic residues" evidence="4">
    <location>
        <begin position="552"/>
        <end position="562"/>
    </location>
</feature>
<dbReference type="InterPro" id="IPR055300">
    <property type="entry name" value="CWZF3/5/7"/>
</dbReference>
<feature type="compositionally biased region" description="Basic and acidic residues" evidence="4">
    <location>
        <begin position="269"/>
        <end position="292"/>
    </location>
</feature>
<name>A0AAW2SB37_9LAMI</name>
<dbReference type="PANTHER" id="PTHR46524">
    <property type="entry name" value="CW-TYPE ZINC FINGER"/>
    <property type="match status" value="1"/>
</dbReference>
<evidence type="ECO:0000313" key="6">
    <source>
        <dbReference type="EMBL" id="KAL0389604.1"/>
    </source>
</evidence>
<feature type="compositionally biased region" description="Polar residues" evidence="4">
    <location>
        <begin position="739"/>
        <end position="749"/>
    </location>
</feature>
<evidence type="ECO:0000256" key="2">
    <source>
        <dbReference type="ARBA" id="ARBA00022771"/>
    </source>
</evidence>
<comment type="caution">
    <text evidence="6">The sequence shown here is derived from an EMBL/GenBank/DDBJ whole genome shotgun (WGS) entry which is preliminary data.</text>
</comment>
<gene>
    <name evidence="6" type="ORF">Scaly_0317500</name>
</gene>
<dbReference type="InterPro" id="IPR056406">
    <property type="entry name" value="THD_CWZF3/5/7"/>
</dbReference>
<sequence>MTSSGRLKDAQMVGKRSLSEDRNTSKEKYSGKSSEKPLFAEKYPRFISHLAPPGTGPSSEAPIGMVPLVNEDWVSCDKCQKWRLLPLGTNPKSLPDKWLCRMLTWLPGMNRCNISEEETTNALRALYHPAASVPAPASENQQIQPNNGVVTSVGMASVDARYPDQEHQTVAAHTPTISVKKKPGSMKAANSNDYDGSTQSSNSRKKNLATSGKISNLNSGNLSPSPDGCEYQHMRQSSSGLEKYNDIKKRKKSLVNSSDKGTSLKIRSKREADTDGSRASKRIKSEELHFDDENCTSDNGGTPSKAGRASTSLSNNTSGSDRRKYNKDLSGEAKMNIPGTSDNGSLRSGKCDEKESVRKRKAKEQHGSQTHPEPISSSGRHLDSGDFMEEMCESDHRKEKKARVSKSGGKDTDGTKASVGTDRKNRGTKDQHNGQYLCNSQAADYLKSDVGSLQPPVAANSSSSKVSGSHRNKTSGQEVKGSPVESVSSSPLRLPKAEKVTSTSKKLLGKDDFRDSGSLAAVSPRRLSSGEDGRNDRTGPVKNDAMLTVNDHATDVYNDHTGHSNQYASVKQHFDQCKSEERPNTNKSHNSGSHSKKSGKGLSSHSKDKTHASGSELDKFNSKASDPSHDSLDQVHLYEEKSKSRRTRLTIDLALLDAIKSHDKKHNLQQEHGNEKLSKKSNQGELCGSGKSNSLPPLARVQTETVASIHPVSVSQKENGVKCLTDDAIDNVDAPKAPNQRQKAENTNGKPIRHPTPNSHRVRDVEASSPVRRDSSSHAANNALKEAKDLKHLADRLKNSGSTDSNGFYFQAALKFLHGASLLESGSSESTKHNDLMRSMQIYSSTAKLCEFCAHEYEKSKDMAAAALAYKCMEVAYMRVIYSSHTSANRDRNELQTALQIVPPGESPSSSASDLDNLNHQAASDKAALAKVVGSPLVSGSHIITSRSRSGFLRILNFAQDVNFAMEASRKSRIAFTAATSRLGETSHKEGISLLKKALDFNFQDVEGLLRRGLQWKPSTVELPLAFFQFRSPLSTWDLGGKTIQKISFSLNNMQCVQSPVPSEAHLNHFEMVELEYISPPRFYYRTVTRFGHAFSTLAPD</sequence>
<keyword evidence="1" id="KW-0479">Metal-binding</keyword>
<feature type="region of interest" description="Disordered" evidence="4">
    <location>
        <begin position="1"/>
        <end position="36"/>
    </location>
</feature>
<organism evidence="6">
    <name type="scientific">Sesamum calycinum</name>
    <dbReference type="NCBI Taxonomy" id="2727403"/>
    <lineage>
        <taxon>Eukaryota</taxon>
        <taxon>Viridiplantae</taxon>
        <taxon>Streptophyta</taxon>
        <taxon>Embryophyta</taxon>
        <taxon>Tracheophyta</taxon>
        <taxon>Spermatophyta</taxon>
        <taxon>Magnoliopsida</taxon>
        <taxon>eudicotyledons</taxon>
        <taxon>Gunneridae</taxon>
        <taxon>Pentapetalae</taxon>
        <taxon>asterids</taxon>
        <taxon>lamiids</taxon>
        <taxon>Lamiales</taxon>
        <taxon>Pedaliaceae</taxon>
        <taxon>Sesamum</taxon>
    </lineage>
</organism>
<dbReference type="AlphaFoldDB" id="A0AAW2SB37"/>
<feature type="compositionally biased region" description="Low complexity" evidence="4">
    <location>
        <begin position="215"/>
        <end position="226"/>
    </location>
</feature>
<dbReference type="PROSITE" id="PS51050">
    <property type="entry name" value="ZF_CW"/>
    <property type="match status" value="1"/>
</dbReference>
<dbReference type="EMBL" id="JACGWM010000002">
    <property type="protein sequence ID" value="KAL0389604.1"/>
    <property type="molecule type" value="Genomic_DNA"/>
</dbReference>
<reference evidence="6" key="1">
    <citation type="submission" date="2020-06" db="EMBL/GenBank/DDBJ databases">
        <authorList>
            <person name="Li T."/>
            <person name="Hu X."/>
            <person name="Zhang T."/>
            <person name="Song X."/>
            <person name="Zhang H."/>
            <person name="Dai N."/>
            <person name="Sheng W."/>
            <person name="Hou X."/>
            <person name="Wei L."/>
        </authorList>
    </citation>
    <scope>NUCLEOTIDE SEQUENCE</scope>
    <source>
        <strain evidence="6">KEN8</strain>
        <tissue evidence="6">Leaf</tissue>
    </source>
</reference>
<evidence type="ECO:0000259" key="5">
    <source>
        <dbReference type="PROSITE" id="PS51050"/>
    </source>
</evidence>
<dbReference type="Pfam" id="PF24756">
    <property type="entry name" value="THD_CWZF3-5-7"/>
    <property type="match status" value="1"/>
</dbReference>
<keyword evidence="3" id="KW-0862">Zinc</keyword>
<feature type="region of interest" description="Disordered" evidence="4">
    <location>
        <begin position="449"/>
        <end position="644"/>
    </location>
</feature>